<feature type="compositionally biased region" description="Low complexity" evidence="2">
    <location>
        <begin position="1193"/>
        <end position="1203"/>
    </location>
</feature>
<evidence type="ECO:0000259" key="3">
    <source>
        <dbReference type="PROSITE" id="PS50829"/>
    </source>
</evidence>
<feature type="compositionally biased region" description="Polar residues" evidence="2">
    <location>
        <begin position="400"/>
        <end position="409"/>
    </location>
</feature>
<keyword evidence="5" id="KW-1185">Reference proteome</keyword>
<dbReference type="InterPro" id="IPR035445">
    <property type="entry name" value="GYF-like_dom_sf"/>
</dbReference>
<feature type="compositionally biased region" description="Gly residues" evidence="2">
    <location>
        <begin position="16"/>
        <end position="25"/>
    </location>
</feature>
<dbReference type="PROSITE" id="PS50829">
    <property type="entry name" value="GYF"/>
    <property type="match status" value="1"/>
</dbReference>
<feature type="region of interest" description="Disordered" evidence="2">
    <location>
        <begin position="1421"/>
        <end position="1459"/>
    </location>
</feature>
<feature type="compositionally biased region" description="Polar residues" evidence="2">
    <location>
        <begin position="466"/>
        <end position="487"/>
    </location>
</feature>
<feature type="compositionally biased region" description="Basic and acidic residues" evidence="2">
    <location>
        <begin position="265"/>
        <end position="285"/>
    </location>
</feature>
<feature type="compositionally biased region" description="Polar residues" evidence="2">
    <location>
        <begin position="548"/>
        <end position="557"/>
    </location>
</feature>
<evidence type="ECO:0000313" key="4">
    <source>
        <dbReference type="EMBL" id="PUU80236.1"/>
    </source>
</evidence>
<feature type="region of interest" description="Disordered" evidence="2">
    <location>
        <begin position="693"/>
        <end position="742"/>
    </location>
</feature>
<feature type="compositionally biased region" description="Basic and acidic residues" evidence="2">
    <location>
        <begin position="433"/>
        <end position="443"/>
    </location>
</feature>
<feature type="region of interest" description="Disordered" evidence="2">
    <location>
        <begin position="772"/>
        <end position="800"/>
    </location>
</feature>
<feature type="compositionally biased region" description="Low complexity" evidence="2">
    <location>
        <begin position="201"/>
        <end position="222"/>
    </location>
</feature>
<feature type="compositionally biased region" description="Gly residues" evidence="2">
    <location>
        <begin position="346"/>
        <end position="356"/>
    </location>
</feature>
<dbReference type="GO" id="GO:0005829">
    <property type="term" value="C:cytosol"/>
    <property type="evidence" value="ECO:0007669"/>
    <property type="project" value="TreeGrafter"/>
</dbReference>
<feature type="compositionally biased region" description="Polar residues" evidence="2">
    <location>
        <begin position="1222"/>
        <end position="1232"/>
    </location>
</feature>
<evidence type="ECO:0000313" key="5">
    <source>
        <dbReference type="Proteomes" id="UP000244722"/>
    </source>
</evidence>
<dbReference type="Gene3D" id="3.30.1490.40">
    <property type="match status" value="1"/>
</dbReference>
<feature type="region of interest" description="Disordered" evidence="2">
    <location>
        <begin position="137"/>
        <end position="156"/>
    </location>
</feature>
<dbReference type="EMBL" id="NESQ01000069">
    <property type="protein sequence ID" value="PUU80236.1"/>
    <property type="molecule type" value="Genomic_DNA"/>
</dbReference>
<feature type="region of interest" description="Disordered" evidence="2">
    <location>
        <begin position="928"/>
        <end position="953"/>
    </location>
</feature>
<feature type="compositionally biased region" description="Polar residues" evidence="2">
    <location>
        <begin position="928"/>
        <end position="939"/>
    </location>
</feature>
<feature type="compositionally biased region" description="Gly residues" evidence="2">
    <location>
        <begin position="371"/>
        <end position="381"/>
    </location>
</feature>
<dbReference type="CDD" id="cd00072">
    <property type="entry name" value="GYF"/>
    <property type="match status" value="1"/>
</dbReference>
<accession>A0A2T6ZXP7</accession>
<dbReference type="SMART" id="SM00444">
    <property type="entry name" value="GYF"/>
    <property type="match status" value="1"/>
</dbReference>
<feature type="domain" description="GYF" evidence="3">
    <location>
        <begin position="833"/>
        <end position="881"/>
    </location>
</feature>
<comment type="caution">
    <text evidence="4">The sequence shown here is derived from an EMBL/GenBank/DDBJ whole genome shotgun (WGS) entry which is preliminary data.</text>
</comment>
<feature type="compositionally biased region" description="Basic and acidic residues" evidence="2">
    <location>
        <begin position="1145"/>
        <end position="1156"/>
    </location>
</feature>
<feature type="region of interest" description="Disordered" evidence="2">
    <location>
        <begin position="1304"/>
        <end position="1352"/>
    </location>
</feature>
<feature type="compositionally biased region" description="Low complexity" evidence="2">
    <location>
        <begin position="1"/>
        <end position="15"/>
    </location>
</feature>
<dbReference type="Proteomes" id="UP000244722">
    <property type="component" value="Unassembled WGS sequence"/>
</dbReference>
<feature type="compositionally biased region" description="Low complexity" evidence="2">
    <location>
        <begin position="1211"/>
        <end position="1221"/>
    </location>
</feature>
<feature type="coiled-coil region" evidence="1">
    <location>
        <begin position="1068"/>
        <end position="1136"/>
    </location>
</feature>
<dbReference type="InterPro" id="IPR051640">
    <property type="entry name" value="GRB10-interact_GYF"/>
</dbReference>
<feature type="compositionally biased region" description="Low complexity" evidence="2">
    <location>
        <begin position="26"/>
        <end position="37"/>
    </location>
</feature>
<feature type="compositionally biased region" description="Gly residues" evidence="2">
    <location>
        <begin position="38"/>
        <end position="47"/>
    </location>
</feature>
<dbReference type="PANTHER" id="PTHR14445:SF36">
    <property type="entry name" value="FI03272P-RELATED"/>
    <property type="match status" value="1"/>
</dbReference>
<feature type="compositionally biased region" description="Low complexity" evidence="2">
    <location>
        <begin position="65"/>
        <end position="79"/>
    </location>
</feature>
<dbReference type="PANTHER" id="PTHR14445">
    <property type="entry name" value="GRB10 INTERACTING GYF PROTEIN"/>
    <property type="match status" value="1"/>
</dbReference>
<organism evidence="4 5">
    <name type="scientific">Tuber borchii</name>
    <name type="common">White truffle</name>
    <dbReference type="NCBI Taxonomy" id="42251"/>
    <lineage>
        <taxon>Eukaryota</taxon>
        <taxon>Fungi</taxon>
        <taxon>Dikarya</taxon>
        <taxon>Ascomycota</taxon>
        <taxon>Pezizomycotina</taxon>
        <taxon>Pezizomycetes</taxon>
        <taxon>Pezizales</taxon>
        <taxon>Tuberaceae</taxon>
        <taxon>Tuber</taxon>
    </lineage>
</organism>
<feature type="compositionally biased region" description="Polar residues" evidence="2">
    <location>
        <begin position="1157"/>
        <end position="1169"/>
    </location>
</feature>
<dbReference type="InterPro" id="IPR003169">
    <property type="entry name" value="GYF"/>
</dbReference>
<name>A0A2T6ZXP7_TUBBO</name>
<evidence type="ECO:0000256" key="2">
    <source>
        <dbReference type="SAM" id="MobiDB-lite"/>
    </source>
</evidence>
<feature type="compositionally biased region" description="Gly residues" evidence="2">
    <location>
        <begin position="142"/>
        <end position="154"/>
    </location>
</feature>
<protein>
    <recommendedName>
        <fullName evidence="3">GYF domain-containing protein</fullName>
    </recommendedName>
</protein>
<dbReference type="STRING" id="42251.A0A2T6ZXP7"/>
<feature type="compositionally biased region" description="Basic and acidic residues" evidence="2">
    <location>
        <begin position="1304"/>
        <end position="1316"/>
    </location>
</feature>
<feature type="region of interest" description="Disordered" evidence="2">
    <location>
        <begin position="1"/>
        <end position="103"/>
    </location>
</feature>
<feature type="compositionally biased region" description="Low complexity" evidence="2">
    <location>
        <begin position="511"/>
        <end position="521"/>
    </location>
</feature>
<sequence length="1610" mass="168863">MSTSSHFASSSFSTTAGGGKDGGGINTATNNSGNSSTSGGGSGGGSGDWSRRANGTSTTSHRRPSLSTTLTHPPTSQHSQPPLTPSTSNVYHPPHHFNRSGTGNAVSTAYAKEDLLSIFRAQEQNGTLREVKDLMLGDLSSGSGGGGGSSGWGRSGDEVCGAEVCWDKEGGLKPVSLEDMNEEEKELFASNVNSPHKAPPNQNNQGVTNHHNTNHTPPQNRNKITAPPGTGTPSVTRPTNRRRETSDAALPNSPFNSTPPQLPRRRTESRDEEQTREGGGRDRTLFGRWGSTSGTSGQAGDDEDGSGSGGKSSGLFRRGSTAWGPSGSTGGSGFTSSALNSPMGTFGNGVFGGAMGGFSLQSASSEKLKASGGGGGAGNTGQKGSTAQPKVEEEDERVENTQGPRSPNANELREEHERERPMSSDTDPFGLGGDRDDHEHDQPQEQQQQQHSPLPTPGLEQRMKDNSFNMTSNTQTRQGNSVSTPTKVRSDLGFSGIGTARDGSNVGSLHQQLQNLQLNQQGHYPLNGRSREGSIGGIIGGLHENEPLSPTETNPYQSPAPEKADEDDMPENSSGGGIIGGFRRSDVGAPGSDRSGRSSTAGLGSGIGSGLAPFSSLGGGTLWGGTSGPSGLGNNTAPSSFFGGSMLSDLNSPNTIGSGGPFSGGGIGGMGSIGGGGFGSASRASRLGQLFQQEPQVEEEQQPQQQQQQGGFESNDAFGDLRFGNAFGSGRSGFGSSVDSPMRERPAAMDIFNLHTTRSIGNLGAAASGENTLYPRERDDPLPGIHSLHQNQPVQPAPLSAGIQPPAVQQPPQIRPPPGAVAPQQHVMVMPDKIQWTYRDPSGTVQGPFSGLEMHDWYKAGFFTPDLAVKRVEDPEFEQLGNLVRRIGNTREPFLVPLQAPANSALAQPTTSQPNTWPGVAVSSSWLNENQQPPQSAGTVQPPFAGSFPSFGTTLTADQQNALERRKQEEQYILARQREYLVQQQVFAKALHHQHSQQSLHSQPSFGSLQGSLQSPGGFGTPVTATTVGIGGQNSFEPGVLLRQAGAAAGGADAFGVGGGHGMSGMAGQQLQQNNQFAQQQQQQVQADRLQMEQQHRILEMQRQQVQKAYQTQHQQVEKQQELQQAQQQAVAAVAQAQQHVQSYETHHIEREDERSSQQTQERGGTVSVQHDKVPSPTLESSAWGIAPETVKPQAQPQAPEQPKVSIPKATPSTRTSPRPTQAQIASSNDWQDSVPAPLVQPFPPPVGSQSTILGSSAMARSPSNEAPHTSASASIAPWANKDNEVKQPSLTLKEIQEIEAEQQRNKEAYEAEQRRQLMAQQAANQPPPPAPGLPSTATWATSPSATPATGSASAWAKPLVKANSLPTAGAKKTLSQIQKEEEARKAKAAALAASTAQAAAQIPSAPLASGKRYADLASKTSQPMASGAWTTVGPGGKSKLGASGPAGPLPSAPAAPAQPLRTVSSTIGIPTTKKVVPAVAPVKPTATSAEGEFHKWAMASLTGLKEGVKANELLAEMLNFPLDASLISDTIYHCSTTMDGRRFAAEFIRRKEAARIGIVIEAGSSNGGGTGGWNEVAKGKTNTQQAARDVSPETNAAFKVVAGKKKGRR</sequence>
<proteinExistence type="predicted"/>
<feature type="region of interest" description="Disordered" evidence="2">
    <location>
        <begin position="192"/>
        <end position="604"/>
    </location>
</feature>
<feature type="compositionally biased region" description="Low complexity" evidence="2">
    <location>
        <begin position="723"/>
        <end position="740"/>
    </location>
</feature>
<keyword evidence="1" id="KW-0175">Coiled coil</keyword>
<feature type="compositionally biased region" description="Low complexity" evidence="2">
    <location>
        <begin position="996"/>
        <end position="1016"/>
    </location>
</feature>
<feature type="region of interest" description="Disordered" evidence="2">
    <location>
        <begin position="1571"/>
        <end position="1610"/>
    </location>
</feature>
<gene>
    <name evidence="4" type="ORF">B9Z19DRAFT_1079785</name>
</gene>
<feature type="region of interest" description="Disordered" evidence="2">
    <location>
        <begin position="1139"/>
        <end position="1253"/>
    </location>
</feature>
<reference evidence="4 5" key="1">
    <citation type="submission" date="2017-04" db="EMBL/GenBank/DDBJ databases">
        <title>Draft genome sequence of Tuber borchii Vittad., a whitish edible truffle.</title>
        <authorList>
            <consortium name="DOE Joint Genome Institute"/>
            <person name="Murat C."/>
            <person name="Kuo A."/>
            <person name="Barry K.W."/>
            <person name="Clum A."/>
            <person name="Dockter R.B."/>
            <person name="Fauchery L."/>
            <person name="Iotti M."/>
            <person name="Kohler A."/>
            <person name="Labutti K."/>
            <person name="Lindquist E.A."/>
            <person name="Lipzen A."/>
            <person name="Ohm R.A."/>
            <person name="Wang M."/>
            <person name="Grigoriev I.V."/>
            <person name="Zambonelli A."/>
            <person name="Martin F.M."/>
        </authorList>
    </citation>
    <scope>NUCLEOTIDE SEQUENCE [LARGE SCALE GENOMIC DNA]</scope>
    <source>
        <strain evidence="4 5">Tbo3840</strain>
    </source>
</reference>
<evidence type="ECO:0000256" key="1">
    <source>
        <dbReference type="SAM" id="Coils"/>
    </source>
</evidence>
<feature type="compositionally biased region" description="Low complexity" evidence="2">
    <location>
        <begin position="1335"/>
        <end position="1352"/>
    </location>
</feature>
<dbReference type="SUPFAM" id="SSF55277">
    <property type="entry name" value="GYF domain"/>
    <property type="match status" value="1"/>
</dbReference>
<dbReference type="OrthoDB" id="48509at2759"/>
<feature type="compositionally biased region" description="Basic and acidic residues" evidence="2">
    <location>
        <begin position="411"/>
        <end position="422"/>
    </location>
</feature>
<dbReference type="Pfam" id="PF02213">
    <property type="entry name" value="GYF"/>
    <property type="match status" value="1"/>
</dbReference>
<feature type="region of interest" description="Disordered" evidence="2">
    <location>
        <begin position="993"/>
        <end position="1026"/>
    </location>
</feature>